<protein>
    <recommendedName>
        <fullName evidence="8">Cytosol aminopeptidase domain-containing protein</fullName>
    </recommendedName>
</protein>
<gene>
    <name evidence="9" type="ORF">FJAP1339_LOCUS1329</name>
</gene>
<organism evidence="9">
    <name type="scientific">Fibrocapsa japonica</name>
    <dbReference type="NCBI Taxonomy" id="94617"/>
    <lineage>
        <taxon>Eukaryota</taxon>
        <taxon>Sar</taxon>
        <taxon>Stramenopiles</taxon>
        <taxon>Ochrophyta</taxon>
        <taxon>Raphidophyceae</taxon>
        <taxon>Chattonellales</taxon>
        <taxon>Chattonellaceae</taxon>
        <taxon>Fibrocapsa</taxon>
    </lineage>
</organism>
<dbReference type="PANTHER" id="PTHR11963">
    <property type="entry name" value="LEUCINE AMINOPEPTIDASE-RELATED"/>
    <property type="match status" value="1"/>
</dbReference>
<dbReference type="InterPro" id="IPR023042">
    <property type="entry name" value="Peptidase_M17_leu_NH2_pept"/>
</dbReference>
<dbReference type="Pfam" id="PF02789">
    <property type="entry name" value="Peptidase_M17_N"/>
    <property type="match status" value="1"/>
</dbReference>
<keyword evidence="4" id="KW-0031">Aminopeptidase</keyword>
<dbReference type="InterPro" id="IPR043472">
    <property type="entry name" value="Macro_dom-like"/>
</dbReference>
<dbReference type="NCBIfam" id="NF002076">
    <property type="entry name" value="PRK00913.2-3"/>
    <property type="match status" value="1"/>
</dbReference>
<dbReference type="SUPFAM" id="SSF52949">
    <property type="entry name" value="Macro domain-like"/>
    <property type="match status" value="1"/>
</dbReference>
<dbReference type="GO" id="GO:0030145">
    <property type="term" value="F:manganese ion binding"/>
    <property type="evidence" value="ECO:0007669"/>
    <property type="project" value="InterPro"/>
</dbReference>
<evidence type="ECO:0000256" key="1">
    <source>
        <dbReference type="ARBA" id="ARBA00000135"/>
    </source>
</evidence>
<dbReference type="Pfam" id="PF00883">
    <property type="entry name" value="Peptidase_M17"/>
    <property type="match status" value="1"/>
</dbReference>
<dbReference type="GO" id="GO:0006508">
    <property type="term" value="P:proteolysis"/>
    <property type="evidence" value="ECO:0007669"/>
    <property type="project" value="UniProtKB-KW"/>
</dbReference>
<dbReference type="NCBIfam" id="NF002074">
    <property type="entry name" value="PRK00913.1-4"/>
    <property type="match status" value="1"/>
</dbReference>
<feature type="chain" id="PRO_5031487675" description="Cytosol aminopeptidase domain-containing protein" evidence="7">
    <location>
        <begin position="26"/>
        <end position="577"/>
    </location>
</feature>
<dbReference type="InterPro" id="IPR011356">
    <property type="entry name" value="Leucine_aapep/pepB"/>
</dbReference>
<dbReference type="CDD" id="cd00433">
    <property type="entry name" value="Peptidase_M17"/>
    <property type="match status" value="1"/>
</dbReference>
<dbReference type="Gene3D" id="3.40.630.10">
    <property type="entry name" value="Zn peptidases"/>
    <property type="match status" value="1"/>
</dbReference>
<evidence type="ECO:0000256" key="3">
    <source>
        <dbReference type="ARBA" id="ARBA00009528"/>
    </source>
</evidence>
<keyword evidence="5" id="KW-0645">Protease</keyword>
<comment type="catalytic activity">
    <reaction evidence="1">
        <text>Release of an N-terminal amino acid, Xaa-|-Yaa-, in which Xaa is preferably Leu, but may be other amino acids including Pro although not Arg or Lys, and Yaa may be Pro. Amino acid amides and methyl esters are also readily hydrolyzed, but rates on arylamides are exceedingly low.</text>
        <dbReference type="EC" id="3.4.11.1"/>
    </reaction>
</comment>
<dbReference type="SUPFAM" id="SSF53187">
    <property type="entry name" value="Zn-dependent exopeptidases"/>
    <property type="match status" value="1"/>
</dbReference>
<evidence type="ECO:0000259" key="8">
    <source>
        <dbReference type="PROSITE" id="PS00631"/>
    </source>
</evidence>
<keyword evidence="7" id="KW-0732">Signal</keyword>
<keyword evidence="6" id="KW-0378">Hydrolase</keyword>
<comment type="similarity">
    <text evidence="3">Belongs to the peptidase M17 family.</text>
</comment>
<name>A0A7S2UVZ7_9STRA</name>
<dbReference type="GO" id="GO:0005737">
    <property type="term" value="C:cytoplasm"/>
    <property type="evidence" value="ECO:0007669"/>
    <property type="project" value="InterPro"/>
</dbReference>
<dbReference type="PROSITE" id="PS00631">
    <property type="entry name" value="CYTOSOL_AP"/>
    <property type="match status" value="1"/>
</dbReference>
<dbReference type="EMBL" id="HBHR01002990">
    <property type="protein sequence ID" value="CAD9858810.1"/>
    <property type="molecule type" value="Transcribed_RNA"/>
</dbReference>
<evidence type="ECO:0000256" key="6">
    <source>
        <dbReference type="ARBA" id="ARBA00022801"/>
    </source>
</evidence>
<dbReference type="AlphaFoldDB" id="A0A7S2UVZ7"/>
<reference evidence="9" key="1">
    <citation type="submission" date="2021-01" db="EMBL/GenBank/DDBJ databases">
        <authorList>
            <person name="Corre E."/>
            <person name="Pelletier E."/>
            <person name="Niang G."/>
            <person name="Scheremetjew M."/>
            <person name="Finn R."/>
            <person name="Kale V."/>
            <person name="Holt S."/>
            <person name="Cochrane G."/>
            <person name="Meng A."/>
            <person name="Brown T."/>
            <person name="Cohen L."/>
        </authorList>
    </citation>
    <scope>NUCLEOTIDE SEQUENCE</scope>
    <source>
        <strain evidence="9">CCMP1661</strain>
    </source>
</reference>
<sequence length="577" mass="61094">MIAKKTSGMVCVLLTLARHTMPAFGFQSSFAHTARSLSGTITRNGVPMMAASPEMTWTEPPSFSIAAEPTVTADKWAGDLLVLPFYQKESPEEEDESSDEKKEVEVIDLTADPSPAGAKELDDLLGGALSDLIKSEEFNGKAGSSAVVRLVGSSAATRVAVVGMGKEKEADVKAFNKLGAFVGSTASSTKAEKVGVALPSSPSEVGQPLLQAALEGLHASLYKDVRFKSDDEAKKPCKLSEVQVLGLEDIEEASKGASAVAAGINYVCDLVNAPANYMTPRAMAQTAKDLASNYDNLSCKILEQKEIEELKMGAYLGVAQGAVEPPHFIHLTYKPKGEVKTKLAVIGKGLTFDSGGYNLKVGASMIELMKFDMGGSALTLGTCKALSELALEGVEVHFIIAACENMVSKNAMRPGDILTASNGKTIEVINTDAEGRLTLADALVYAEKLEVDKIVDSATLTGACIVGLGTSYAGLFSSDDDLAEELKTSAKDAGEAIWHMPLGAEYYAEELKSKIADLKNVGSRYGGAITAALFLKEFVKKTPWAHIDIAGPVWNQKEGGATGYGVRTLTNWIKKQA</sequence>
<evidence type="ECO:0000313" key="9">
    <source>
        <dbReference type="EMBL" id="CAD9858810.1"/>
    </source>
</evidence>
<feature type="domain" description="Cytosol aminopeptidase" evidence="8">
    <location>
        <begin position="430"/>
        <end position="437"/>
    </location>
</feature>
<dbReference type="InterPro" id="IPR008283">
    <property type="entry name" value="Peptidase_M17_N"/>
</dbReference>
<dbReference type="Gene3D" id="3.40.220.10">
    <property type="entry name" value="Leucine Aminopeptidase, subunit E, domain 1"/>
    <property type="match status" value="1"/>
</dbReference>
<dbReference type="PANTHER" id="PTHR11963:SF23">
    <property type="entry name" value="CYTOSOL AMINOPEPTIDASE"/>
    <property type="match status" value="1"/>
</dbReference>
<accession>A0A7S2UVZ7</accession>
<evidence type="ECO:0000256" key="5">
    <source>
        <dbReference type="ARBA" id="ARBA00022670"/>
    </source>
</evidence>
<proteinExistence type="inferred from homology"/>
<evidence type="ECO:0000256" key="2">
    <source>
        <dbReference type="ARBA" id="ARBA00001585"/>
    </source>
</evidence>
<comment type="catalytic activity">
    <reaction evidence="2">
        <text>Release of N-terminal proline from a peptide.</text>
        <dbReference type="EC" id="3.4.11.5"/>
    </reaction>
</comment>
<dbReference type="HAMAP" id="MF_00181">
    <property type="entry name" value="Cytosol_peptidase_M17"/>
    <property type="match status" value="1"/>
</dbReference>
<dbReference type="GO" id="GO:0070006">
    <property type="term" value="F:metalloaminopeptidase activity"/>
    <property type="evidence" value="ECO:0007669"/>
    <property type="project" value="InterPro"/>
</dbReference>
<evidence type="ECO:0000256" key="4">
    <source>
        <dbReference type="ARBA" id="ARBA00022438"/>
    </source>
</evidence>
<dbReference type="InterPro" id="IPR000819">
    <property type="entry name" value="Peptidase_M17_C"/>
</dbReference>
<feature type="signal peptide" evidence="7">
    <location>
        <begin position="1"/>
        <end position="25"/>
    </location>
</feature>
<evidence type="ECO:0000256" key="7">
    <source>
        <dbReference type="SAM" id="SignalP"/>
    </source>
</evidence>
<dbReference type="PRINTS" id="PR00481">
    <property type="entry name" value="LAMNOPPTDASE"/>
</dbReference>